<dbReference type="Proteomes" id="UP000639403">
    <property type="component" value="Unassembled WGS sequence"/>
</dbReference>
<dbReference type="AlphaFoldDB" id="A0A8H7NUA0"/>
<comment type="caution">
    <text evidence="1">The sequence shown here is derived from an EMBL/GenBank/DDBJ whole genome shotgun (WGS) entry which is preliminary data.</text>
</comment>
<reference evidence="1" key="1">
    <citation type="submission" date="2020-11" db="EMBL/GenBank/DDBJ databases">
        <authorList>
            <person name="Koelle M."/>
            <person name="Horta M.A.C."/>
            <person name="Nowrousian M."/>
            <person name="Ohm R.A."/>
            <person name="Benz P."/>
            <person name="Pilgard A."/>
        </authorList>
    </citation>
    <scope>NUCLEOTIDE SEQUENCE</scope>
    <source>
        <strain evidence="1">FPRL280</strain>
    </source>
</reference>
<proteinExistence type="predicted"/>
<evidence type="ECO:0000313" key="2">
    <source>
        <dbReference type="Proteomes" id="UP000639403"/>
    </source>
</evidence>
<protein>
    <submittedName>
        <fullName evidence="1">Uncharacterized protein</fullName>
    </submittedName>
</protein>
<evidence type="ECO:0000313" key="1">
    <source>
        <dbReference type="EMBL" id="KAF9804064.1"/>
    </source>
</evidence>
<organism evidence="1 2">
    <name type="scientific">Rhodonia placenta</name>
    <dbReference type="NCBI Taxonomy" id="104341"/>
    <lineage>
        <taxon>Eukaryota</taxon>
        <taxon>Fungi</taxon>
        <taxon>Dikarya</taxon>
        <taxon>Basidiomycota</taxon>
        <taxon>Agaricomycotina</taxon>
        <taxon>Agaricomycetes</taxon>
        <taxon>Polyporales</taxon>
        <taxon>Adustoporiaceae</taxon>
        <taxon>Rhodonia</taxon>
    </lineage>
</organism>
<sequence length="231" mass="26238">MSLDGKLLDLFSLLQKGPPRWPANLHGSSCSSAVEELCVLLIPDVVSSWSSISLGSRIQARFATLRKSEIRTQDLAVFNNLADCNVMFLLVETFSIYCTSFPSASEVDTSPHALQDRFSPSRLRCLFVETRSWNDQWRRYCGGTLRHEHLCKLLAFCKLRKIFSLDLKWVLIDEHVSEVATLLGKILPNLMIETNISGDYEQSNRWLAVKNELKSTLKRPTEDEADIPFEA</sequence>
<accession>A0A8H7NUA0</accession>
<dbReference type="EMBL" id="JADOXO010000457">
    <property type="protein sequence ID" value="KAF9804064.1"/>
    <property type="molecule type" value="Genomic_DNA"/>
</dbReference>
<name>A0A8H7NUA0_9APHY</name>
<reference evidence="1" key="2">
    <citation type="journal article" name="Front. Microbiol.">
        <title>Degradative Capacity of Two Strains of Rhodonia placenta: From Phenotype to Genotype.</title>
        <authorList>
            <person name="Kolle M."/>
            <person name="Horta M.A.C."/>
            <person name="Nowrousian M."/>
            <person name="Ohm R.A."/>
            <person name="Benz J.P."/>
            <person name="Pilgard A."/>
        </authorList>
    </citation>
    <scope>NUCLEOTIDE SEQUENCE</scope>
    <source>
        <strain evidence="1">FPRL280</strain>
    </source>
</reference>
<gene>
    <name evidence="1" type="ORF">IEO21_09472</name>
</gene>